<dbReference type="OrthoDB" id="196505at2759"/>
<proteinExistence type="inferred from homology"/>
<feature type="region of interest" description="Disordered" evidence="2">
    <location>
        <begin position="23"/>
        <end position="74"/>
    </location>
</feature>
<evidence type="ECO:0000259" key="3">
    <source>
        <dbReference type="Pfam" id="PF02906"/>
    </source>
</evidence>
<comment type="similarity">
    <text evidence="1">Belongs to the NARF family.</text>
</comment>
<evidence type="ECO:0000313" key="4">
    <source>
        <dbReference type="EMBL" id="GMH81528.1"/>
    </source>
</evidence>
<sequence length="531" mass="58212">MSVFLSNVSDYIEPSMACVNPLFNGSDDLEKPPSSDDIAPNTNTSTNNNSKKKMSLNYEDQPPQQTEPSRPPPTISLSDCLACSGCVTSTESVLVNEQQTSALSDAVKRNQFVTFLMSVSSLVELQRFYERSSGKTLARGVVGGLVERRLRSFTNNECEVLTSDSDAVTRVWAKQSYEEFRQRLEVQNTPVVASHCPGLVCYAEKTAHEFVPLLSAIKSPLMISSKAIKSSTPQNSPPKFIVAVEPCYDKKLEATRPDYRDEASKINDVDLVLTSGELKKIISQDEDDSELIFDDAHSAVNDSQSQSPMALSLAAQIGLGGAGSGSGGLAEAVFRQFVADVYDLSQYLDFRSTPLPWGRDSGPGKIVRRRRKGGTDGVLEVWVCRDEETNAEFVAGPEDSPEPPRPAFKVLHRFALAYGWKAIQIITNNLAKYTYVEAMACPHGCLNGGGGIKDDESEYAARETSMEIKARVANAREIVTREFGLEIALLDPPTVPSFEIKDPIKTTFRKVEAMELRGGAVDGVEFSKTMW</sequence>
<dbReference type="InterPro" id="IPR009016">
    <property type="entry name" value="Fe_hydrogenase"/>
</dbReference>
<evidence type="ECO:0000313" key="5">
    <source>
        <dbReference type="Proteomes" id="UP001165085"/>
    </source>
</evidence>
<feature type="compositionally biased region" description="Low complexity" evidence="2">
    <location>
        <begin position="41"/>
        <end position="68"/>
    </location>
</feature>
<dbReference type="PANTHER" id="PTHR11615">
    <property type="entry name" value="NITRATE, FORMATE, IRON DEHYDROGENASE"/>
    <property type="match status" value="1"/>
</dbReference>
<name>A0A9W7EJQ4_9STRA</name>
<organism evidence="4 5">
    <name type="scientific">Triparma strigata</name>
    <dbReference type="NCBI Taxonomy" id="1606541"/>
    <lineage>
        <taxon>Eukaryota</taxon>
        <taxon>Sar</taxon>
        <taxon>Stramenopiles</taxon>
        <taxon>Ochrophyta</taxon>
        <taxon>Bolidophyceae</taxon>
        <taxon>Parmales</taxon>
        <taxon>Triparmaceae</taxon>
        <taxon>Triparma</taxon>
    </lineage>
</organism>
<keyword evidence="5" id="KW-1185">Reference proteome</keyword>
<dbReference type="Pfam" id="PF02906">
    <property type="entry name" value="Fe_hyd_lg_C"/>
    <property type="match status" value="2"/>
</dbReference>
<reference evidence="5" key="1">
    <citation type="journal article" date="2023" name="Commun. Biol.">
        <title>Genome analysis of Parmales, the sister group of diatoms, reveals the evolutionary specialization of diatoms from phago-mixotrophs to photoautotrophs.</title>
        <authorList>
            <person name="Ban H."/>
            <person name="Sato S."/>
            <person name="Yoshikawa S."/>
            <person name="Yamada K."/>
            <person name="Nakamura Y."/>
            <person name="Ichinomiya M."/>
            <person name="Sato N."/>
            <person name="Blanc-Mathieu R."/>
            <person name="Endo H."/>
            <person name="Kuwata A."/>
            <person name="Ogata H."/>
        </authorList>
    </citation>
    <scope>NUCLEOTIDE SEQUENCE [LARGE SCALE GENOMIC DNA]</scope>
    <source>
        <strain evidence="5">NIES 3701</strain>
    </source>
</reference>
<accession>A0A9W7EJQ4</accession>
<dbReference type="AlphaFoldDB" id="A0A9W7EJQ4"/>
<dbReference type="Gene3D" id="3.40.50.1780">
    <property type="match status" value="1"/>
</dbReference>
<dbReference type="SUPFAM" id="SSF53920">
    <property type="entry name" value="Fe-only hydrogenase"/>
    <property type="match status" value="1"/>
</dbReference>
<dbReference type="InterPro" id="IPR004108">
    <property type="entry name" value="Fe_hydrogenase_lsu_C"/>
</dbReference>
<feature type="domain" description="Iron hydrogenase large subunit C-terminal" evidence="3">
    <location>
        <begin position="171"/>
        <end position="341"/>
    </location>
</feature>
<dbReference type="InterPro" id="IPR050340">
    <property type="entry name" value="Cytosolic_Fe-S_CAF"/>
</dbReference>
<evidence type="ECO:0000256" key="1">
    <source>
        <dbReference type="ARBA" id="ARBA00006596"/>
    </source>
</evidence>
<dbReference type="Proteomes" id="UP001165085">
    <property type="component" value="Unassembled WGS sequence"/>
</dbReference>
<gene>
    <name evidence="4" type="ORF">TrST_g5585</name>
</gene>
<dbReference type="EMBL" id="BRXY01000258">
    <property type="protein sequence ID" value="GMH81528.1"/>
    <property type="molecule type" value="Genomic_DNA"/>
</dbReference>
<dbReference type="Gene3D" id="3.40.950.10">
    <property type="entry name" value="Fe-only Hydrogenase (Larger Subunit), Chain L, domain 3"/>
    <property type="match status" value="1"/>
</dbReference>
<protein>
    <recommendedName>
        <fullName evidence="3">Iron hydrogenase large subunit C-terminal domain-containing protein</fullName>
    </recommendedName>
</protein>
<comment type="caution">
    <text evidence="4">The sequence shown here is derived from an EMBL/GenBank/DDBJ whole genome shotgun (WGS) entry which is preliminary data.</text>
</comment>
<feature type="domain" description="Iron hydrogenase large subunit C-terminal" evidence="3">
    <location>
        <begin position="413"/>
        <end position="449"/>
    </location>
</feature>
<evidence type="ECO:0000256" key="2">
    <source>
        <dbReference type="SAM" id="MobiDB-lite"/>
    </source>
</evidence>